<dbReference type="SMART" id="SM00429">
    <property type="entry name" value="IPT"/>
    <property type="match status" value="4"/>
</dbReference>
<evidence type="ECO:0000256" key="2">
    <source>
        <dbReference type="ARBA" id="ARBA00010297"/>
    </source>
</evidence>
<evidence type="ECO:0000256" key="12">
    <source>
        <dbReference type="PROSITE-ProRule" id="PRU00352"/>
    </source>
</evidence>
<dbReference type="Pfam" id="PF17960">
    <property type="entry name" value="TIG_plexin"/>
    <property type="match status" value="1"/>
</dbReference>
<evidence type="ECO:0000256" key="4">
    <source>
        <dbReference type="ARBA" id="ARBA00022692"/>
    </source>
</evidence>
<organism evidence="15 16">
    <name type="scientific">Ramazzottius varieornatus</name>
    <name type="common">Water bear</name>
    <name type="synonym">Tardigrade</name>
    <dbReference type="NCBI Taxonomy" id="947166"/>
    <lineage>
        <taxon>Eukaryota</taxon>
        <taxon>Metazoa</taxon>
        <taxon>Ecdysozoa</taxon>
        <taxon>Tardigrada</taxon>
        <taxon>Eutardigrada</taxon>
        <taxon>Parachela</taxon>
        <taxon>Hypsibioidea</taxon>
        <taxon>Ramazzottiidae</taxon>
        <taxon>Ramazzottius</taxon>
    </lineage>
</organism>
<sequence length="1655" mass="184421">MEVTLTCQSKGTKYNLVQSVDLTQPDKQLAERLKLFSNEKIVVAAFAASETRVDFPKASCAVCMFTMKDIVQVFERNAQLCFSANRAHRGLNHIAGAVGACPKDPRVVTDFCGEHLMIEGTIPLASEALIVYTNERITSIVGTTTADNTVILAATHKGSVKKILVKTRHLALEYATIHLETTPHNSPIRSIHFDASRRFVYVLTKTQIIKAAVADCSVFSTCSDCVRSQDPFCGWCTLKKRCMQQHECSSQDHTSERSAGERMQFQTTPRKWLPFSAGECIDFISIAPQNISVAQRDTTIQLAIQGLPVLPHGSYECVFGNAKSAANITATGLSCLVPATPSLPEIPHGKDHTSVSVAVRSTETGQDFISRPIQLYDCEAHKRCRTCMSSKWGCNWCSEEAACRDANQGCQAVKSHDIISKYVRSHEAIPRLTAESCPSIAPAGREAEVLIPNMTPTSIRLAAKGLPRSNGMAQLECLVEIEGRSTRTAADLMDNSQDIVCREAVYSYESDEPELTSATLSIISNGNYYVDTINVTLFKCVRKGPDCNLCLTQAARFRCGWLDDRCQFVPGHSSIQNATCPAPSIDSIFPVSGPIEGGTVLTIVGRELGMRMEDLFGAITVGGVPCVPVEYQVSRRVLCRIQPSFSEKLIPRSGPVTIDLPRRTRHTSHQKFYFLNASLSDVSPRTGPQAGGTRLTLSGNHLDIGSNVSVSVGGMPCQLERDQCSSTQLVCLTAGTRNHGIAASHADIVVKIDDALRTFPSQYFYAVDPVIGDIEPLVAFYSGGSNLRVYGDNFDSVSTTRLHIHWPTSSAQSGQIINSSNCQVQSARLTLCPVPALPASLDLQSIPVSTSVSQNEGPIYSFDITIDMDGWSSKSLGSSRQINYYPDPVVRQFPDADHTAKKLEGEPIIIEGERLDLGSKEIDIEVSVGEHECTIVSLSSEYLTCLPPGELIPDQAPLRVMLKMGNTATFVGFVQYSSTSANETQAHKMVSSDTLVGIVSGAALLLVVTIVALFLYRRKSTRAEREYKRIQLQMDTLESNVRYECKQAFAELQTDISDIANDLQVSGIPYLDHRSYIVKIFFPLSNAHPVLQDARPCRNNRCNGFEASMGRFKNLLENEMFLLTFIDALECQPTFGIRDRSNVASLVMTVMLDKMDYFTQIFRQLLVDLMDRSVMQSRHPQLMLRRSESVVEKMMSNWIALSMFDYLHGPVGNSLFLLFQALKHQVEKGPVDYLTHEARYSLSEECLLRQQVDYRYVVIHLQQDDQVQKLHCRVLDCDSISQVKAKLLDALYKTSPASSRPSVYEIDLEWHSRASRIILQDEDATSMCHDGWRKINTLAHYGIVDSAVMTLVLKSQSSDYGSANNCEISPYSVAVMPKLSHDYAGKVWHLTKPAGTEYHVPDQMQYFATLRAPTTHVNDWSQNQRNIPEVFLTRLLSTKGTLQKYIDDLFHLILSARDDLPVAVKWLFDMYDDYGRRYGSVIDSDVVHTWKSNSLPLRFWVNMVKNPEFLFDVQKTPTIDACLSVVAQTFMDSCSSSEQMRLGKDSPSSKLLFAKDIPQYRGMVKKYYGHIQDMPIVDARQLSESMNTLSKKYGYQLNTINALKELFAYAIKYRVEIEEKLDELPMARQMHMCEEFESLCSSANFYSLPPVMDHC</sequence>
<evidence type="ECO:0000313" key="16">
    <source>
        <dbReference type="Proteomes" id="UP000186922"/>
    </source>
</evidence>
<dbReference type="Pfam" id="PF08337">
    <property type="entry name" value="Plexin_cytopl"/>
    <property type="match status" value="1"/>
</dbReference>
<dbReference type="GO" id="GO:0097374">
    <property type="term" value="P:sensory neuron axon guidance"/>
    <property type="evidence" value="ECO:0007669"/>
    <property type="project" value="TreeGrafter"/>
</dbReference>
<dbReference type="PANTHER" id="PTHR22625:SF44">
    <property type="entry name" value="PLEXIN-B"/>
    <property type="match status" value="1"/>
</dbReference>
<gene>
    <name evidence="15" type="primary">RvY_09678-1</name>
    <name evidence="15" type="synonym">RvY_09678.1</name>
    <name evidence="15" type="ORF">RvY_09678</name>
</gene>
<dbReference type="GO" id="GO:0002116">
    <property type="term" value="C:semaphorin receptor complex"/>
    <property type="evidence" value="ECO:0007669"/>
    <property type="project" value="TreeGrafter"/>
</dbReference>
<comment type="caution">
    <text evidence="12">Lacks conserved residue(s) required for the propagation of feature annotation.</text>
</comment>
<dbReference type="GO" id="GO:0030334">
    <property type="term" value="P:regulation of cell migration"/>
    <property type="evidence" value="ECO:0007669"/>
    <property type="project" value="TreeGrafter"/>
</dbReference>
<dbReference type="SUPFAM" id="SSF101912">
    <property type="entry name" value="Sema domain"/>
    <property type="match status" value="1"/>
</dbReference>
<keyword evidence="11" id="KW-0325">Glycoprotein</keyword>
<evidence type="ECO:0000256" key="5">
    <source>
        <dbReference type="ARBA" id="ARBA00022729"/>
    </source>
</evidence>
<dbReference type="GO" id="GO:0008045">
    <property type="term" value="P:motor neuron axon guidance"/>
    <property type="evidence" value="ECO:0007669"/>
    <property type="project" value="TreeGrafter"/>
</dbReference>
<comment type="subcellular location">
    <subcellularLocation>
        <location evidence="1">Cell membrane</location>
        <topology evidence="1">Single-pass type I membrane protein</topology>
    </subcellularLocation>
</comment>
<dbReference type="InterPro" id="IPR041019">
    <property type="entry name" value="TIG1_plexin"/>
</dbReference>
<dbReference type="EMBL" id="BDGG01000004">
    <property type="protein sequence ID" value="GAU98548.1"/>
    <property type="molecule type" value="Genomic_DNA"/>
</dbReference>
<dbReference type="STRING" id="947166.A0A1D1VJ79"/>
<evidence type="ECO:0000256" key="6">
    <source>
        <dbReference type="ARBA" id="ARBA00022737"/>
    </source>
</evidence>
<keyword evidence="3" id="KW-1003">Cell membrane</keyword>
<dbReference type="InterPro" id="IPR031148">
    <property type="entry name" value="Plexin"/>
</dbReference>
<evidence type="ECO:0000256" key="3">
    <source>
        <dbReference type="ARBA" id="ARBA00022475"/>
    </source>
</evidence>
<keyword evidence="10" id="KW-1015">Disulfide bond</keyword>
<dbReference type="InterPro" id="IPR041362">
    <property type="entry name" value="TIG2_plexin"/>
</dbReference>
<dbReference type="GO" id="GO:0008360">
    <property type="term" value="P:regulation of cell shape"/>
    <property type="evidence" value="ECO:0007669"/>
    <property type="project" value="TreeGrafter"/>
</dbReference>
<protein>
    <recommendedName>
        <fullName evidence="14">Sema domain-containing protein</fullName>
    </recommendedName>
</protein>
<dbReference type="Pfam" id="PF18020">
    <property type="entry name" value="TIG_2"/>
    <property type="match status" value="1"/>
</dbReference>
<dbReference type="InterPro" id="IPR008936">
    <property type="entry name" value="Rho_GTPase_activation_prot"/>
</dbReference>
<name>A0A1D1VJ79_RAMVA</name>
<dbReference type="InterPro" id="IPR002909">
    <property type="entry name" value="IPT_dom"/>
</dbReference>
<accession>A0A1D1VJ79</accession>
<proteinExistence type="inferred from homology"/>
<dbReference type="InterPro" id="IPR016201">
    <property type="entry name" value="PSI"/>
</dbReference>
<dbReference type="InterPro" id="IPR013548">
    <property type="entry name" value="Plexin_cytoplasmic_RasGAP_dom"/>
</dbReference>
<dbReference type="InterPro" id="IPR002165">
    <property type="entry name" value="Plexin_repeat"/>
</dbReference>
<keyword evidence="16" id="KW-1185">Reference proteome</keyword>
<dbReference type="GO" id="GO:0050772">
    <property type="term" value="P:positive regulation of axonogenesis"/>
    <property type="evidence" value="ECO:0007669"/>
    <property type="project" value="TreeGrafter"/>
</dbReference>
<dbReference type="InterPro" id="IPR046800">
    <property type="entry name" value="Plexin_RBD"/>
</dbReference>
<dbReference type="GO" id="GO:0017154">
    <property type="term" value="F:semaphorin receptor activity"/>
    <property type="evidence" value="ECO:0007669"/>
    <property type="project" value="InterPro"/>
</dbReference>
<dbReference type="Proteomes" id="UP000186922">
    <property type="component" value="Unassembled WGS sequence"/>
</dbReference>
<dbReference type="Gene3D" id="2.130.10.10">
    <property type="entry name" value="YVTN repeat-like/Quinoprotein amine dehydrogenase"/>
    <property type="match status" value="1"/>
</dbReference>
<dbReference type="CDD" id="cd12205">
    <property type="entry name" value="RasGAP_plexin"/>
    <property type="match status" value="1"/>
</dbReference>
<dbReference type="PANTHER" id="PTHR22625">
    <property type="entry name" value="PLEXIN"/>
    <property type="match status" value="1"/>
</dbReference>
<keyword evidence="8 13" id="KW-1133">Transmembrane helix</keyword>
<dbReference type="SUPFAM" id="SSF48350">
    <property type="entry name" value="GTPase activation domain, GAP"/>
    <property type="match status" value="1"/>
</dbReference>
<dbReference type="Gene3D" id="3.10.20.90">
    <property type="entry name" value="Phosphatidylinositol 3-kinase Catalytic Subunit, Chain A, domain 1"/>
    <property type="match status" value="1"/>
</dbReference>
<dbReference type="Pfam" id="PF01437">
    <property type="entry name" value="PSI"/>
    <property type="match status" value="1"/>
</dbReference>
<keyword evidence="4 13" id="KW-0812">Transmembrane</keyword>
<dbReference type="PROSITE" id="PS51004">
    <property type="entry name" value="SEMA"/>
    <property type="match status" value="1"/>
</dbReference>
<dbReference type="InterPro" id="IPR001627">
    <property type="entry name" value="Semap_dom"/>
</dbReference>
<reference evidence="15 16" key="1">
    <citation type="journal article" date="2016" name="Nat. Commun.">
        <title>Extremotolerant tardigrade genome and improved radiotolerance of human cultured cells by tardigrade-unique protein.</title>
        <authorList>
            <person name="Hashimoto T."/>
            <person name="Horikawa D.D."/>
            <person name="Saito Y."/>
            <person name="Kuwahara H."/>
            <person name="Kozuka-Hata H."/>
            <person name="Shin-I T."/>
            <person name="Minakuchi Y."/>
            <person name="Ohishi K."/>
            <person name="Motoyama A."/>
            <person name="Aizu T."/>
            <person name="Enomoto A."/>
            <person name="Kondo K."/>
            <person name="Tanaka S."/>
            <person name="Hara Y."/>
            <person name="Koshikawa S."/>
            <person name="Sagara H."/>
            <person name="Miura T."/>
            <person name="Yokobori S."/>
            <person name="Miyagawa K."/>
            <person name="Suzuki Y."/>
            <person name="Kubo T."/>
            <person name="Oyama M."/>
            <person name="Kohara Y."/>
            <person name="Fujiyama A."/>
            <person name="Arakawa K."/>
            <person name="Katayama T."/>
            <person name="Toyoda A."/>
            <person name="Kunieda T."/>
        </authorList>
    </citation>
    <scope>NUCLEOTIDE SEQUENCE [LARGE SCALE GENOMIC DNA]</scope>
    <source>
        <strain evidence="15 16">YOKOZUNA-1</strain>
    </source>
</reference>
<evidence type="ECO:0000256" key="10">
    <source>
        <dbReference type="ARBA" id="ARBA00023157"/>
    </source>
</evidence>
<comment type="similarity">
    <text evidence="2">Belongs to the plexin family.</text>
</comment>
<evidence type="ECO:0000256" key="8">
    <source>
        <dbReference type="ARBA" id="ARBA00022989"/>
    </source>
</evidence>
<dbReference type="SUPFAM" id="SSF81296">
    <property type="entry name" value="E set domains"/>
    <property type="match status" value="3"/>
</dbReference>
<dbReference type="OrthoDB" id="125363at2759"/>
<dbReference type="Gene3D" id="1.10.506.10">
    <property type="entry name" value="GTPase Activation - p120gap, domain 1"/>
    <property type="match status" value="1"/>
</dbReference>
<keyword evidence="9 13" id="KW-0472">Membrane</keyword>
<dbReference type="InterPro" id="IPR015943">
    <property type="entry name" value="WD40/YVTN_repeat-like_dom_sf"/>
</dbReference>
<evidence type="ECO:0000259" key="14">
    <source>
        <dbReference type="PROSITE" id="PS51004"/>
    </source>
</evidence>
<dbReference type="Pfam" id="PF01403">
    <property type="entry name" value="Sema"/>
    <property type="match status" value="1"/>
</dbReference>
<dbReference type="InterPro" id="IPR036352">
    <property type="entry name" value="Semap_dom_sf"/>
</dbReference>
<feature type="transmembrane region" description="Helical" evidence="13">
    <location>
        <begin position="995"/>
        <end position="1016"/>
    </location>
</feature>
<evidence type="ECO:0000256" key="7">
    <source>
        <dbReference type="ARBA" id="ARBA00022902"/>
    </source>
</evidence>
<dbReference type="Pfam" id="PF01833">
    <property type="entry name" value="TIG"/>
    <property type="match status" value="3"/>
</dbReference>
<evidence type="ECO:0000256" key="1">
    <source>
        <dbReference type="ARBA" id="ARBA00004251"/>
    </source>
</evidence>
<evidence type="ECO:0000256" key="13">
    <source>
        <dbReference type="SAM" id="Phobius"/>
    </source>
</evidence>
<dbReference type="GO" id="GO:0007162">
    <property type="term" value="P:negative regulation of cell adhesion"/>
    <property type="evidence" value="ECO:0007669"/>
    <property type="project" value="TreeGrafter"/>
</dbReference>
<feature type="domain" description="Sema" evidence="14">
    <location>
        <begin position="1"/>
        <end position="213"/>
    </location>
</feature>
<evidence type="ECO:0000256" key="9">
    <source>
        <dbReference type="ARBA" id="ARBA00023136"/>
    </source>
</evidence>
<keyword evidence="5" id="KW-0732">Signal</keyword>
<dbReference type="Gene3D" id="2.60.40.10">
    <property type="entry name" value="Immunoglobulins"/>
    <property type="match status" value="4"/>
</dbReference>
<dbReference type="SUPFAM" id="SSF103575">
    <property type="entry name" value="Plexin repeat"/>
    <property type="match status" value="1"/>
</dbReference>
<evidence type="ECO:0000256" key="11">
    <source>
        <dbReference type="ARBA" id="ARBA00023180"/>
    </source>
</evidence>
<keyword evidence="7" id="KW-0524">Neurogenesis</keyword>
<dbReference type="SMART" id="SM00423">
    <property type="entry name" value="PSI"/>
    <property type="match status" value="3"/>
</dbReference>
<dbReference type="InterPro" id="IPR013783">
    <property type="entry name" value="Ig-like_fold"/>
</dbReference>
<keyword evidence="6" id="KW-0677">Repeat</keyword>
<dbReference type="GO" id="GO:0005886">
    <property type="term" value="C:plasma membrane"/>
    <property type="evidence" value="ECO:0007669"/>
    <property type="project" value="UniProtKB-SubCell"/>
</dbReference>
<evidence type="ECO:0000313" key="15">
    <source>
        <dbReference type="EMBL" id="GAU98548.1"/>
    </source>
</evidence>
<dbReference type="InterPro" id="IPR014756">
    <property type="entry name" value="Ig_E-set"/>
</dbReference>
<dbReference type="Pfam" id="PF20170">
    <property type="entry name" value="Plexin_RBD"/>
    <property type="match status" value="1"/>
</dbReference>
<comment type="caution">
    <text evidence="15">The sequence shown here is derived from an EMBL/GenBank/DDBJ whole genome shotgun (WGS) entry which is preliminary data.</text>
</comment>